<dbReference type="InterPro" id="IPR055140">
    <property type="entry name" value="Thiolase_C_2"/>
</dbReference>
<name>A0ABP8RUI4_9PSEU</name>
<dbReference type="Proteomes" id="UP001501598">
    <property type="component" value="Unassembled WGS sequence"/>
</dbReference>
<sequence>MTASTGSVVVGAYEHPGRSLPGYTVPRVLREVTDGVLADAGLGLADVDGFFCDSTVPGFGPSDIMGYLGLNCTYAESTDVGGSAYIAYLGHADAAIRAGKCRVALITLAGLPKADPRNFVGRELVPGPAAPFDVVGTVGGHGPVADYALTARRHMYEFGTTAEQLAWIRVAASEHAQHNPDAVFRDPVTVEQVVDSPLIADPIRRLDCCVITDGGGALLVVHPDVARELGRAGARLRGHGEANHNIDTGRVDLTWCGARRSGTQAFAMSGTTPKDIQYLSLYDSYTITVLMQLEDLGFCEKGKGGPFVEGGTLRARGGALPFNTDGGGLCNNHPANRGGMTKVIEAVRQLRGEARPEVQVHGCELALVSGIGGRLSTRHVSATAVLERFSP</sequence>
<evidence type="ECO:0000313" key="2">
    <source>
        <dbReference type="EMBL" id="GAA4548523.1"/>
    </source>
</evidence>
<organism evidence="2 3">
    <name type="scientific">Pseudonocardia xishanensis</name>
    <dbReference type="NCBI Taxonomy" id="630995"/>
    <lineage>
        <taxon>Bacteria</taxon>
        <taxon>Bacillati</taxon>
        <taxon>Actinomycetota</taxon>
        <taxon>Actinomycetes</taxon>
        <taxon>Pseudonocardiales</taxon>
        <taxon>Pseudonocardiaceae</taxon>
        <taxon>Pseudonocardia</taxon>
    </lineage>
</organism>
<dbReference type="EMBL" id="BAABGT010000040">
    <property type="protein sequence ID" value="GAA4548523.1"/>
    <property type="molecule type" value="Genomic_DNA"/>
</dbReference>
<dbReference type="PANTHER" id="PTHR42870:SF1">
    <property type="entry name" value="NON-SPECIFIC LIPID-TRANSFER PROTEIN-LIKE 2"/>
    <property type="match status" value="1"/>
</dbReference>
<dbReference type="NCBIfam" id="NF006010">
    <property type="entry name" value="PRK08142.1"/>
    <property type="match status" value="1"/>
</dbReference>
<dbReference type="Pfam" id="PF22691">
    <property type="entry name" value="Thiolase_C_1"/>
    <property type="match status" value="1"/>
</dbReference>
<gene>
    <name evidence="2" type="ORF">GCM10023175_35010</name>
</gene>
<proteinExistence type="predicted"/>
<dbReference type="RefSeq" id="WP_345419187.1">
    <property type="nucleotide sequence ID" value="NZ_BAABGT010000040.1"/>
</dbReference>
<comment type="caution">
    <text evidence="2">The sequence shown here is derived from an EMBL/GenBank/DDBJ whole genome shotgun (WGS) entry which is preliminary data.</text>
</comment>
<dbReference type="SUPFAM" id="SSF53901">
    <property type="entry name" value="Thiolase-like"/>
    <property type="match status" value="1"/>
</dbReference>
<dbReference type="Gene3D" id="3.40.47.10">
    <property type="match status" value="1"/>
</dbReference>
<dbReference type="InterPro" id="IPR016039">
    <property type="entry name" value="Thiolase-like"/>
</dbReference>
<feature type="domain" description="Thiolase C-terminal" evidence="1">
    <location>
        <begin position="244"/>
        <end position="381"/>
    </location>
</feature>
<keyword evidence="3" id="KW-1185">Reference proteome</keyword>
<dbReference type="PANTHER" id="PTHR42870">
    <property type="entry name" value="ACETYL-COA C-ACETYLTRANSFERASE"/>
    <property type="match status" value="1"/>
</dbReference>
<reference evidence="3" key="1">
    <citation type="journal article" date="2019" name="Int. J. Syst. Evol. Microbiol.">
        <title>The Global Catalogue of Microorganisms (GCM) 10K type strain sequencing project: providing services to taxonomists for standard genome sequencing and annotation.</title>
        <authorList>
            <consortium name="The Broad Institute Genomics Platform"/>
            <consortium name="The Broad Institute Genome Sequencing Center for Infectious Disease"/>
            <person name="Wu L."/>
            <person name="Ma J."/>
        </authorList>
    </citation>
    <scope>NUCLEOTIDE SEQUENCE [LARGE SCALE GENOMIC DNA]</scope>
    <source>
        <strain evidence="3">JCM 17906</strain>
    </source>
</reference>
<protein>
    <submittedName>
        <fullName evidence="2">Thiolase domain-containing protein</fullName>
    </submittedName>
</protein>
<accession>A0ABP8RUI4</accession>
<dbReference type="CDD" id="cd00829">
    <property type="entry name" value="SCP-x_thiolase"/>
    <property type="match status" value="1"/>
</dbReference>
<evidence type="ECO:0000259" key="1">
    <source>
        <dbReference type="Pfam" id="PF22691"/>
    </source>
</evidence>
<evidence type="ECO:0000313" key="3">
    <source>
        <dbReference type="Proteomes" id="UP001501598"/>
    </source>
</evidence>